<dbReference type="AlphaFoldDB" id="A0A6C2TWY3"/>
<sequence length="297" mass="33125">MLKTLIGIFFSVGLAVGSPVKLEYAPAPADNPLKGLVPYVGQGKGLFPHSMEFSYLPLSSVVVGEKEYDWSRLEKLLNDVASRGHQTVFRFYSEYPNGAPGVPQYLLDQGLIQHEWKQGAKTQLTPDYSNGNLRKCIIDFIAELGAHYDGDPRIGFITAGLLGKWGEWHNYPQNEWWADKELQAEVISAYEAAFKTTPILLRYPAGVADAHQVSNVDSKLGYHDDSFAWSTLSTGTDGKPWHFMPQMKRAGALDKWKRFPSVAKSARRPGGRCSMPAPPTHAFRIFPRAWSKRTLPG</sequence>
<keyword evidence="2" id="KW-1185">Reference proteome</keyword>
<name>A0A6C2TWY3_PONDE</name>
<proteinExistence type="predicted"/>
<evidence type="ECO:0008006" key="3">
    <source>
        <dbReference type="Google" id="ProtNLM"/>
    </source>
</evidence>
<evidence type="ECO:0000313" key="1">
    <source>
        <dbReference type="EMBL" id="VGO11806.1"/>
    </source>
</evidence>
<dbReference type="Gene3D" id="3.20.20.80">
    <property type="entry name" value="Glycosidases"/>
    <property type="match status" value="1"/>
</dbReference>
<reference evidence="1 2" key="1">
    <citation type="submission" date="2019-04" db="EMBL/GenBank/DDBJ databases">
        <authorList>
            <person name="Van Vliet M D."/>
        </authorList>
    </citation>
    <scope>NUCLEOTIDE SEQUENCE [LARGE SCALE GENOMIC DNA]</scope>
    <source>
        <strain evidence="1 2">F1</strain>
    </source>
</reference>
<dbReference type="EMBL" id="CAAHFG010000001">
    <property type="protein sequence ID" value="VGO11806.1"/>
    <property type="molecule type" value="Genomic_DNA"/>
</dbReference>
<evidence type="ECO:0000313" key="2">
    <source>
        <dbReference type="Proteomes" id="UP000366872"/>
    </source>
</evidence>
<dbReference type="RefSeq" id="WP_246046694.1">
    <property type="nucleotide sequence ID" value="NZ_CAAHFG010000001.1"/>
</dbReference>
<gene>
    <name evidence="1" type="ORF">PDESU_00353</name>
</gene>
<protein>
    <recommendedName>
        <fullName evidence="3">DUF4832 domain-containing protein</fullName>
    </recommendedName>
</protein>
<accession>A0A6C2TWY3</accession>
<dbReference type="Proteomes" id="UP000366872">
    <property type="component" value="Unassembled WGS sequence"/>
</dbReference>
<organism evidence="1 2">
    <name type="scientific">Pontiella desulfatans</name>
    <dbReference type="NCBI Taxonomy" id="2750659"/>
    <lineage>
        <taxon>Bacteria</taxon>
        <taxon>Pseudomonadati</taxon>
        <taxon>Kiritimatiellota</taxon>
        <taxon>Kiritimatiellia</taxon>
        <taxon>Kiritimatiellales</taxon>
        <taxon>Pontiellaceae</taxon>
        <taxon>Pontiella</taxon>
    </lineage>
</organism>